<dbReference type="PANTHER" id="PTHR37526">
    <property type="entry name" value="PROTEIN TUSB"/>
    <property type="match status" value="1"/>
</dbReference>
<dbReference type="GO" id="GO:1990228">
    <property type="term" value="C:sulfurtransferase complex"/>
    <property type="evidence" value="ECO:0007669"/>
    <property type="project" value="TreeGrafter"/>
</dbReference>
<dbReference type="InterPro" id="IPR027396">
    <property type="entry name" value="DsrEFH-like"/>
</dbReference>
<dbReference type="EMBL" id="MLJW01000024">
    <property type="protein sequence ID" value="OIR09923.1"/>
    <property type="molecule type" value="Genomic_DNA"/>
</dbReference>
<dbReference type="SUPFAM" id="SSF75169">
    <property type="entry name" value="DsrEFH-like"/>
    <property type="match status" value="1"/>
</dbReference>
<dbReference type="PANTHER" id="PTHR37526:SF1">
    <property type="entry name" value="PROTEIN TUSB"/>
    <property type="match status" value="1"/>
</dbReference>
<comment type="caution">
    <text evidence="1">The sequence shown here is derived from an EMBL/GenBank/DDBJ whole genome shotgun (WGS) entry which is preliminary data.</text>
</comment>
<dbReference type="GO" id="GO:0002143">
    <property type="term" value="P:tRNA wobble position uridine thiolation"/>
    <property type="evidence" value="ECO:0007669"/>
    <property type="project" value="InterPro"/>
</dbReference>
<accession>A0A1J5SPM4</accession>
<dbReference type="InterPro" id="IPR007215">
    <property type="entry name" value="Sulphur_relay_TusB/DsrH"/>
</dbReference>
<name>A0A1J5SPM4_9ZZZZ</name>
<dbReference type="AlphaFoldDB" id="A0A1J5SPM4"/>
<gene>
    <name evidence="1" type="primary">tusB_4</name>
    <name evidence="1" type="ORF">GALL_78440</name>
</gene>
<proteinExistence type="predicted"/>
<organism evidence="1">
    <name type="scientific">mine drainage metagenome</name>
    <dbReference type="NCBI Taxonomy" id="410659"/>
    <lineage>
        <taxon>unclassified sequences</taxon>
        <taxon>metagenomes</taxon>
        <taxon>ecological metagenomes</taxon>
    </lineage>
</organism>
<reference evidence="1" key="1">
    <citation type="submission" date="2016-10" db="EMBL/GenBank/DDBJ databases">
        <title>Sequence of Gallionella enrichment culture.</title>
        <authorList>
            <person name="Poehlein A."/>
            <person name="Muehling M."/>
            <person name="Daniel R."/>
        </authorList>
    </citation>
    <scope>NUCLEOTIDE SEQUENCE</scope>
</reference>
<sequence length="97" mass="10110">MSLLHIVAKSPFTHQALAACLARLGQGDALLLMEDAVAAAVAGAATPWPDRGPVFVLSPDLAARGLADRPLRSGVTLVDYGGFVDLAARHDGTLSWF</sequence>
<protein>
    <submittedName>
        <fullName evidence="1">Protein TusB</fullName>
    </submittedName>
</protein>
<dbReference type="Gene3D" id="3.40.1260.10">
    <property type="entry name" value="DsrEFH-like"/>
    <property type="match status" value="1"/>
</dbReference>
<dbReference type="Pfam" id="PF04077">
    <property type="entry name" value="DsrH"/>
    <property type="match status" value="1"/>
</dbReference>
<dbReference type="NCBIfam" id="TIGR03011">
    <property type="entry name" value="sulf_tusB_dsrH"/>
    <property type="match status" value="1"/>
</dbReference>
<evidence type="ECO:0000313" key="1">
    <source>
        <dbReference type="EMBL" id="OIR09923.1"/>
    </source>
</evidence>